<reference evidence="4 5" key="1">
    <citation type="submission" date="2014-08" db="EMBL/GenBank/DDBJ databases">
        <authorList>
            <person name="Chen Y.-H."/>
        </authorList>
    </citation>
    <scope>NUCLEOTIDE SEQUENCE [LARGE SCALE GENOMIC DNA]</scope>
</reference>
<name>A0A0T7H423_NEOGA</name>
<proteinExistence type="predicted"/>
<protein>
    <submittedName>
        <fullName evidence="3">Uncharacterized protein</fullName>
    </submittedName>
</protein>
<feature type="compositionally biased region" description="Basic and acidic residues" evidence="1">
    <location>
        <begin position="99"/>
        <end position="115"/>
    </location>
</feature>
<evidence type="ECO:0000313" key="4">
    <source>
        <dbReference type="Proteomes" id="UP000039660"/>
    </source>
</evidence>
<sequence>MAKGLDQPIEAITGRAGFIAEMHVIKLRGYSLNYAAHTGIGCINFAEIAYLSVPARFGDSDRILQLGDIHSDKSFSIICHGSSSCDEDRLGPSEQPSEDQCRASHLNHEEGHTVL</sequence>
<dbReference type="AlphaFoldDB" id="A0A0T7H423"/>
<dbReference type="Proteomes" id="UP000039660">
    <property type="component" value="Unassembled WGS sequence"/>
</dbReference>
<evidence type="ECO:0000313" key="5">
    <source>
        <dbReference type="Proteomes" id="UP000046176"/>
    </source>
</evidence>
<dbReference type="EMBL" id="CCRH01000020">
    <property type="protein sequence ID" value="CDZ40163.1"/>
    <property type="molecule type" value="Genomic_DNA"/>
</dbReference>
<feature type="non-terminal residue" evidence="3">
    <location>
        <position position="115"/>
    </location>
</feature>
<feature type="region of interest" description="Disordered" evidence="1">
    <location>
        <begin position="84"/>
        <end position="115"/>
    </location>
</feature>
<evidence type="ECO:0000313" key="3">
    <source>
        <dbReference type="EMBL" id="CDZ54270.1"/>
    </source>
</evidence>
<organism evidence="3 4">
    <name type="scientific">Neorhizobium galegae bv. officinalis</name>
    <dbReference type="NCBI Taxonomy" id="323656"/>
    <lineage>
        <taxon>Bacteria</taxon>
        <taxon>Pseudomonadati</taxon>
        <taxon>Pseudomonadota</taxon>
        <taxon>Alphaproteobacteria</taxon>
        <taxon>Hyphomicrobiales</taxon>
        <taxon>Rhizobiaceae</taxon>
        <taxon>Rhizobium/Agrobacterium group</taxon>
        <taxon>Neorhizobium</taxon>
    </lineage>
</organism>
<evidence type="ECO:0000313" key="2">
    <source>
        <dbReference type="EMBL" id="CDZ40163.1"/>
    </source>
</evidence>
<evidence type="ECO:0000256" key="1">
    <source>
        <dbReference type="SAM" id="MobiDB-lite"/>
    </source>
</evidence>
<accession>A0A0T7H423</accession>
<gene>
    <name evidence="2" type="ORF">NGAL_HAMBI1145_52530</name>
    <name evidence="3" type="ORF">NGAL_HAMBI1189_54120</name>
</gene>
<dbReference type="EMBL" id="CCRK01000020">
    <property type="protein sequence ID" value="CDZ54270.1"/>
    <property type="molecule type" value="Genomic_DNA"/>
</dbReference>
<dbReference type="Proteomes" id="UP000046176">
    <property type="component" value="Unassembled WGS sequence"/>
</dbReference>